<sequence>MATDKPILRGLRKVPTRRSLFGPVERDQLLAECQAALRKDLEEASRRWAFDFVTDQPLEGGDYLWEVVPSAKVPQLYRSTQTETLAAEDGSSAPGTAGTMAQRTPLGLRAAGLPHDNNGNRECGNSKERVPRTPERCVALLQKMEKTPEKDENGKLKRKQTNITDFYQSKRRVVGTPWKSRKTPTLCQDSVETLSREKGLY</sequence>
<dbReference type="InterPro" id="IPR044898">
    <property type="entry name" value="CDI_dom_sf"/>
</dbReference>
<dbReference type="InterPro" id="IPR029841">
    <property type="entry name" value="CDKN1A"/>
</dbReference>
<gene>
    <name evidence="5" type="ORF">NHX12_030197</name>
</gene>
<dbReference type="GO" id="GO:0000307">
    <property type="term" value="C:cyclin-dependent protein kinase holoenzyme complex"/>
    <property type="evidence" value="ECO:0007669"/>
    <property type="project" value="TreeGrafter"/>
</dbReference>
<dbReference type="Pfam" id="PF02234">
    <property type="entry name" value="CDI"/>
    <property type="match status" value="1"/>
</dbReference>
<dbReference type="Proteomes" id="UP001148018">
    <property type="component" value="Unassembled WGS sequence"/>
</dbReference>
<keyword evidence="6" id="KW-1185">Reference proteome</keyword>
<organism evidence="5 6">
    <name type="scientific">Muraenolepis orangiensis</name>
    <name type="common">Patagonian moray cod</name>
    <dbReference type="NCBI Taxonomy" id="630683"/>
    <lineage>
        <taxon>Eukaryota</taxon>
        <taxon>Metazoa</taxon>
        <taxon>Chordata</taxon>
        <taxon>Craniata</taxon>
        <taxon>Vertebrata</taxon>
        <taxon>Euteleostomi</taxon>
        <taxon>Actinopterygii</taxon>
        <taxon>Neopterygii</taxon>
        <taxon>Teleostei</taxon>
        <taxon>Neoteleostei</taxon>
        <taxon>Acanthomorphata</taxon>
        <taxon>Zeiogadaria</taxon>
        <taxon>Gadariae</taxon>
        <taxon>Gadiformes</taxon>
        <taxon>Muraenolepidoidei</taxon>
        <taxon>Muraenolepididae</taxon>
        <taxon>Muraenolepis</taxon>
    </lineage>
</organism>
<evidence type="ECO:0000256" key="1">
    <source>
        <dbReference type="ARBA" id="ARBA00006726"/>
    </source>
</evidence>
<dbReference type="OrthoDB" id="6373236at2759"/>
<dbReference type="EMBL" id="JANIIK010000046">
    <property type="protein sequence ID" value="KAJ3602442.1"/>
    <property type="molecule type" value="Genomic_DNA"/>
</dbReference>
<dbReference type="InterPro" id="IPR003175">
    <property type="entry name" value="CDI_dom"/>
</dbReference>
<feature type="domain" description="Cyclin-dependent kinase inhibitor" evidence="4">
    <location>
        <begin position="19"/>
        <end position="68"/>
    </location>
</feature>
<dbReference type="GO" id="GO:0072331">
    <property type="term" value="P:signal transduction by p53 class mediator"/>
    <property type="evidence" value="ECO:0007669"/>
    <property type="project" value="InterPro"/>
</dbReference>
<dbReference type="PANTHER" id="PTHR46778">
    <property type="entry name" value="CYCLIN-DEPENDENT KINASE INHIBITOR 1-RELATED"/>
    <property type="match status" value="1"/>
</dbReference>
<keyword evidence="2" id="KW-0649">Protein kinase inhibitor</keyword>
<accession>A0A9Q0IJ68</accession>
<feature type="region of interest" description="Disordered" evidence="3">
    <location>
        <begin position="111"/>
        <end position="132"/>
    </location>
</feature>
<evidence type="ECO:0000256" key="3">
    <source>
        <dbReference type="SAM" id="MobiDB-lite"/>
    </source>
</evidence>
<comment type="caution">
    <text evidence="5">The sequence shown here is derived from an EMBL/GenBank/DDBJ whole genome shotgun (WGS) entry which is preliminary data.</text>
</comment>
<evidence type="ECO:0000259" key="4">
    <source>
        <dbReference type="Pfam" id="PF02234"/>
    </source>
</evidence>
<dbReference type="GO" id="GO:0004861">
    <property type="term" value="F:cyclin-dependent protein serine/threonine kinase inhibitor activity"/>
    <property type="evidence" value="ECO:0007669"/>
    <property type="project" value="InterPro"/>
</dbReference>
<reference evidence="5" key="1">
    <citation type="submission" date="2022-07" db="EMBL/GenBank/DDBJ databases">
        <title>Chromosome-level genome of Muraenolepis orangiensis.</title>
        <authorList>
            <person name="Kim J."/>
        </authorList>
    </citation>
    <scope>NUCLEOTIDE SEQUENCE</scope>
    <source>
        <strain evidence="5">KU_S4_2022</strain>
        <tissue evidence="5">Muscle</tissue>
    </source>
</reference>
<dbReference type="PANTHER" id="PTHR46778:SF1">
    <property type="entry name" value="CYCLIN-DEPENDENT KINASE INHIBITOR 1"/>
    <property type="match status" value="1"/>
</dbReference>
<dbReference type="GO" id="GO:2000045">
    <property type="term" value="P:regulation of G1/S transition of mitotic cell cycle"/>
    <property type="evidence" value="ECO:0007669"/>
    <property type="project" value="TreeGrafter"/>
</dbReference>
<protein>
    <recommendedName>
        <fullName evidence="4">Cyclin-dependent kinase inhibitor domain-containing protein</fullName>
    </recommendedName>
</protein>
<evidence type="ECO:0000313" key="6">
    <source>
        <dbReference type="Proteomes" id="UP001148018"/>
    </source>
</evidence>
<evidence type="ECO:0000313" key="5">
    <source>
        <dbReference type="EMBL" id="KAJ3602442.1"/>
    </source>
</evidence>
<name>A0A9Q0IJ68_9TELE</name>
<dbReference type="AlphaFoldDB" id="A0A9Q0IJ68"/>
<comment type="similarity">
    <text evidence="1">Belongs to the CDI family.</text>
</comment>
<dbReference type="Gene3D" id="4.10.365.10">
    <property type="entry name" value="p27"/>
    <property type="match status" value="1"/>
</dbReference>
<dbReference type="GO" id="GO:0005634">
    <property type="term" value="C:nucleus"/>
    <property type="evidence" value="ECO:0007669"/>
    <property type="project" value="InterPro"/>
</dbReference>
<proteinExistence type="inferred from homology"/>
<dbReference type="GO" id="GO:0006974">
    <property type="term" value="P:DNA damage response"/>
    <property type="evidence" value="ECO:0007669"/>
    <property type="project" value="TreeGrafter"/>
</dbReference>
<evidence type="ECO:0000256" key="2">
    <source>
        <dbReference type="ARBA" id="ARBA00023013"/>
    </source>
</evidence>